<evidence type="ECO:0000313" key="1">
    <source>
        <dbReference type="EnsemblProtists" id="HpaP811492"/>
    </source>
</evidence>
<sequence length="66" mass="7214">MLDNDYDIATCILVTLDASSSRGLTNCRILRPLTRIASDIVLDTATVSWSAVPFCPCFIGYTQDSL</sequence>
<reference evidence="1" key="2">
    <citation type="submission" date="2015-06" db="UniProtKB">
        <authorList>
            <consortium name="EnsemblProtists"/>
        </authorList>
    </citation>
    <scope>IDENTIFICATION</scope>
    <source>
        <strain evidence="1">Emoy2</strain>
    </source>
</reference>
<organism evidence="1 2">
    <name type="scientific">Hyaloperonospora arabidopsidis (strain Emoy2)</name>
    <name type="common">Downy mildew agent</name>
    <name type="synonym">Peronospora arabidopsidis</name>
    <dbReference type="NCBI Taxonomy" id="559515"/>
    <lineage>
        <taxon>Eukaryota</taxon>
        <taxon>Sar</taxon>
        <taxon>Stramenopiles</taxon>
        <taxon>Oomycota</taxon>
        <taxon>Peronosporomycetes</taxon>
        <taxon>Peronosporales</taxon>
        <taxon>Peronosporaceae</taxon>
        <taxon>Hyaloperonospora</taxon>
    </lineage>
</organism>
<dbReference type="HOGENOM" id="CLU_2836670_0_0_1"/>
<reference evidence="2" key="1">
    <citation type="journal article" date="2010" name="Science">
        <title>Signatures of adaptation to obligate biotrophy in the Hyaloperonospora arabidopsidis genome.</title>
        <authorList>
            <person name="Baxter L."/>
            <person name="Tripathy S."/>
            <person name="Ishaque N."/>
            <person name="Boot N."/>
            <person name="Cabral A."/>
            <person name="Kemen E."/>
            <person name="Thines M."/>
            <person name="Ah-Fong A."/>
            <person name="Anderson R."/>
            <person name="Badejoko W."/>
            <person name="Bittner-Eddy P."/>
            <person name="Boore J.L."/>
            <person name="Chibucos M.C."/>
            <person name="Coates M."/>
            <person name="Dehal P."/>
            <person name="Delehaunty K."/>
            <person name="Dong S."/>
            <person name="Downton P."/>
            <person name="Dumas B."/>
            <person name="Fabro G."/>
            <person name="Fronick C."/>
            <person name="Fuerstenberg S.I."/>
            <person name="Fulton L."/>
            <person name="Gaulin E."/>
            <person name="Govers F."/>
            <person name="Hughes L."/>
            <person name="Humphray S."/>
            <person name="Jiang R.H."/>
            <person name="Judelson H."/>
            <person name="Kamoun S."/>
            <person name="Kyung K."/>
            <person name="Meijer H."/>
            <person name="Minx P."/>
            <person name="Morris P."/>
            <person name="Nelson J."/>
            <person name="Phuntumart V."/>
            <person name="Qutob D."/>
            <person name="Rehmany A."/>
            <person name="Rougon-Cardoso A."/>
            <person name="Ryden P."/>
            <person name="Torto-Alalibo T."/>
            <person name="Studholme D."/>
            <person name="Wang Y."/>
            <person name="Win J."/>
            <person name="Wood J."/>
            <person name="Clifton S.W."/>
            <person name="Rogers J."/>
            <person name="Van den Ackerveken G."/>
            <person name="Jones J.D."/>
            <person name="McDowell J.M."/>
            <person name="Beynon J."/>
            <person name="Tyler B.M."/>
        </authorList>
    </citation>
    <scope>NUCLEOTIDE SEQUENCE [LARGE SCALE GENOMIC DNA]</scope>
    <source>
        <strain evidence="2">Emoy2</strain>
    </source>
</reference>
<accession>M4BY60</accession>
<dbReference type="EMBL" id="JH598038">
    <property type="status" value="NOT_ANNOTATED_CDS"/>
    <property type="molecule type" value="Genomic_DNA"/>
</dbReference>
<name>M4BY60_HYAAE</name>
<evidence type="ECO:0000313" key="2">
    <source>
        <dbReference type="Proteomes" id="UP000011713"/>
    </source>
</evidence>
<proteinExistence type="predicted"/>
<protein>
    <submittedName>
        <fullName evidence="1">Uncharacterized protein</fullName>
    </submittedName>
</protein>
<dbReference type="EnsemblProtists" id="HpaT811492">
    <property type="protein sequence ID" value="HpaP811492"/>
    <property type="gene ID" value="HpaG811492"/>
</dbReference>
<dbReference type="AlphaFoldDB" id="M4BY60"/>
<keyword evidence="2" id="KW-1185">Reference proteome</keyword>
<dbReference type="VEuPathDB" id="FungiDB:HpaG811492"/>
<dbReference type="InParanoid" id="M4BY60"/>
<dbReference type="Proteomes" id="UP000011713">
    <property type="component" value="Unassembled WGS sequence"/>
</dbReference>